<dbReference type="PANTHER" id="PTHR14187">
    <property type="entry name" value="ALPHA KINASE/ELONGATION FACTOR 2 KINASE"/>
    <property type="match status" value="1"/>
</dbReference>
<evidence type="ECO:0000256" key="1">
    <source>
        <dbReference type="ARBA" id="ARBA00007381"/>
    </source>
</evidence>
<proteinExistence type="inferred from homology"/>
<comment type="similarity">
    <text evidence="1">Belongs to the heat shock protein 70 family.</text>
</comment>
<evidence type="ECO:0000313" key="5">
    <source>
        <dbReference type="Proteomes" id="UP001186944"/>
    </source>
</evidence>
<dbReference type="GO" id="GO:0140662">
    <property type="term" value="F:ATP-dependent protein folding chaperone"/>
    <property type="evidence" value="ECO:0007669"/>
    <property type="project" value="InterPro"/>
</dbReference>
<dbReference type="SUPFAM" id="SSF53067">
    <property type="entry name" value="Actin-like ATPase domain"/>
    <property type="match status" value="2"/>
</dbReference>
<evidence type="ECO:0000256" key="3">
    <source>
        <dbReference type="ARBA" id="ARBA00022840"/>
    </source>
</evidence>
<keyword evidence="5" id="KW-1185">Reference proteome</keyword>
<organism evidence="4 5">
    <name type="scientific">Pinctada imbricata</name>
    <name type="common">Atlantic pearl-oyster</name>
    <name type="synonym">Pinctada martensii</name>
    <dbReference type="NCBI Taxonomy" id="66713"/>
    <lineage>
        <taxon>Eukaryota</taxon>
        <taxon>Metazoa</taxon>
        <taxon>Spiralia</taxon>
        <taxon>Lophotrochozoa</taxon>
        <taxon>Mollusca</taxon>
        <taxon>Bivalvia</taxon>
        <taxon>Autobranchia</taxon>
        <taxon>Pteriomorphia</taxon>
        <taxon>Pterioida</taxon>
        <taxon>Pterioidea</taxon>
        <taxon>Pteriidae</taxon>
        <taxon>Pinctada</taxon>
    </lineage>
</organism>
<evidence type="ECO:0000313" key="4">
    <source>
        <dbReference type="EMBL" id="KAK3099348.1"/>
    </source>
</evidence>
<dbReference type="CDD" id="cd10229">
    <property type="entry name" value="ASKHA_NBD_HSP70_HSPA12"/>
    <property type="match status" value="1"/>
</dbReference>
<dbReference type="AlphaFoldDB" id="A0AA89C327"/>
<dbReference type="InterPro" id="IPR043129">
    <property type="entry name" value="ATPase_NBD"/>
</dbReference>
<comment type="caution">
    <text evidence="4">The sequence shown here is derived from an EMBL/GenBank/DDBJ whole genome shotgun (WGS) entry which is preliminary data.</text>
</comment>
<keyword evidence="3" id="KW-0067">ATP-binding</keyword>
<dbReference type="PANTHER" id="PTHR14187:SF5">
    <property type="entry name" value="HEAT SHOCK 70 KDA PROTEIN 12A"/>
    <property type="match status" value="1"/>
</dbReference>
<accession>A0AA89C327</accession>
<evidence type="ECO:0000256" key="2">
    <source>
        <dbReference type="ARBA" id="ARBA00022741"/>
    </source>
</evidence>
<protein>
    <submittedName>
        <fullName evidence="4">Uncharacterized protein</fullName>
    </submittedName>
</protein>
<dbReference type="InterPro" id="IPR013126">
    <property type="entry name" value="Hsp_70_fam"/>
</dbReference>
<reference evidence="4" key="1">
    <citation type="submission" date="2019-08" db="EMBL/GenBank/DDBJ databases">
        <title>The improved chromosome-level genome for the pearl oyster Pinctada fucata martensii using PacBio sequencing and Hi-C.</title>
        <authorList>
            <person name="Zheng Z."/>
        </authorList>
    </citation>
    <scope>NUCLEOTIDE SEQUENCE</scope>
    <source>
        <strain evidence="4">ZZ-2019</strain>
        <tissue evidence="4">Adductor muscle</tissue>
    </source>
</reference>
<gene>
    <name evidence="4" type="ORF">FSP39_003120</name>
</gene>
<dbReference type="Pfam" id="PF00012">
    <property type="entry name" value="HSP70"/>
    <property type="match status" value="1"/>
</dbReference>
<keyword evidence="2" id="KW-0547">Nucleotide-binding</keyword>
<dbReference type="EMBL" id="VSWD01000006">
    <property type="protein sequence ID" value="KAK3099348.1"/>
    <property type="molecule type" value="Genomic_DNA"/>
</dbReference>
<name>A0AA89C327_PINIB</name>
<sequence length="597" mass="67425">MASASSGTAVAPRGNRLFVAAIDFGTTYSGYAFSSKDDFEKEPMKINSNVWNAGARNLLSTKSPTALLLNPDETFNSFGYEAETTYSEIVEDDDNYREYYYFHRFKMMLHNNKVLRRDSKILDETDKPLEAMKVFSMSIKFLKDHLFKSIKDKVPEIQSDDIHYVLTVPAIWDDNAKQFMREAAMKAGIKREHLSIALEPEAASIHCQNLPVEKQTVGEVSFLKVVKSGTKYMIVDLGGGTADITVHQRSGDGRLKEIRPASGGPWGGKSVDDTFLQFLYDLVGKDVIKTLKEENMDDYLELMREFETKKRSVTVAKQGKISMTFPVTISDLVKKSPRGSMEAAISASKFKGHVNWKTQKLQISTDLFRSFFRKTIDGVICHIQDVLSDRNTQDVENILMVGGFSECELVQNAVHEHFGEKRIIVPDEAGLSVLKGAVLFGHIPRAIAMRVSRCTYGIQSWPEFDPTKHPQSKKVVINGVPRCKDVFFKYITVGEQVRPGYEQTQIFQALKPDEDTLECTVYASNEEDPKFVTDQTCRRLGTLTVPLPRMRAEEPLEIEETMVFGDTELHVVAKDLTHNRVFEAFFNFLDNNADSDA</sequence>
<dbReference type="Proteomes" id="UP001186944">
    <property type="component" value="Unassembled WGS sequence"/>
</dbReference>
<dbReference type="Gene3D" id="3.30.420.40">
    <property type="match status" value="2"/>
</dbReference>
<dbReference type="GO" id="GO:0005524">
    <property type="term" value="F:ATP binding"/>
    <property type="evidence" value="ECO:0007669"/>
    <property type="project" value="UniProtKB-KW"/>
</dbReference>